<gene>
    <name evidence="4" type="ORF">R1sor_025518</name>
</gene>
<reference evidence="4 5" key="1">
    <citation type="submission" date="2024-09" db="EMBL/GenBank/DDBJ databases">
        <title>Chromosome-scale assembly of Riccia sorocarpa.</title>
        <authorList>
            <person name="Paukszto L."/>
        </authorList>
    </citation>
    <scope>NUCLEOTIDE SEQUENCE [LARGE SCALE GENOMIC DNA]</scope>
    <source>
        <strain evidence="4">LP-2024</strain>
        <tissue evidence="4">Aerial parts of the thallus</tissue>
    </source>
</reference>
<dbReference type="Pfam" id="PF01167">
    <property type="entry name" value="Tub"/>
    <property type="match status" value="1"/>
</dbReference>
<sequence length="367" mass="41426">MSDDSDCVPEHERRTIRGVWQPRHVEPKDNISPFEPAPKGRLVRCFIAKDPISKAFFLFLQLTPQLSFTNKGKFLLAARENSHVSKREFSVWNDPDGVSEDGEYLVGKMLSNLSRSDYVLYDLRQCQNLANSSGCLRGPQGVPPGSVKVLEVKYHVSLGKPQQFKTLIYTITPSHATPSGQLKFIRAPDPKDQTSGKIFPAESDTEDVEPPKAHNAESKDREGTVMDKSATWPREEQLELQKKVSHSKSEVALSRKELSSSDLQHRGKESPKEEPSKRNGGDFLTLKTKAYEWDESRKIYYATFSGRDNIVLASSKNFQLAVANECQQKTSEIFLQFGEANSDLHFMDYTYPLTAFEAFGICLPRLD</sequence>
<dbReference type="InterPro" id="IPR025659">
    <property type="entry name" value="Tubby-like_C"/>
</dbReference>
<dbReference type="PANTHER" id="PTHR16517:SF86">
    <property type="entry name" value="TUBBY-LIKE F-BOX PROTEIN 1"/>
    <property type="match status" value="1"/>
</dbReference>
<feature type="compositionally biased region" description="Basic and acidic residues" evidence="2">
    <location>
        <begin position="209"/>
        <end position="225"/>
    </location>
</feature>
<evidence type="ECO:0000256" key="2">
    <source>
        <dbReference type="SAM" id="MobiDB-lite"/>
    </source>
</evidence>
<evidence type="ECO:0000313" key="5">
    <source>
        <dbReference type="Proteomes" id="UP001633002"/>
    </source>
</evidence>
<comment type="caution">
    <text evidence="4">The sequence shown here is derived from an EMBL/GenBank/DDBJ whole genome shotgun (WGS) entry which is preliminary data.</text>
</comment>
<organism evidence="4 5">
    <name type="scientific">Riccia sorocarpa</name>
    <dbReference type="NCBI Taxonomy" id="122646"/>
    <lineage>
        <taxon>Eukaryota</taxon>
        <taxon>Viridiplantae</taxon>
        <taxon>Streptophyta</taxon>
        <taxon>Embryophyta</taxon>
        <taxon>Marchantiophyta</taxon>
        <taxon>Marchantiopsida</taxon>
        <taxon>Marchantiidae</taxon>
        <taxon>Marchantiales</taxon>
        <taxon>Ricciaceae</taxon>
        <taxon>Riccia</taxon>
    </lineage>
</organism>
<evidence type="ECO:0000256" key="1">
    <source>
        <dbReference type="ARBA" id="ARBA00007129"/>
    </source>
</evidence>
<feature type="domain" description="Tubby C-terminal" evidence="3">
    <location>
        <begin position="35"/>
        <end position="367"/>
    </location>
</feature>
<accession>A0ABD3G8V4</accession>
<keyword evidence="5" id="KW-1185">Reference proteome</keyword>
<comment type="similarity">
    <text evidence="1">Belongs to the TUB family.</text>
</comment>
<evidence type="ECO:0000259" key="3">
    <source>
        <dbReference type="Pfam" id="PF01167"/>
    </source>
</evidence>
<name>A0ABD3G8V4_9MARC</name>
<proteinExistence type="inferred from homology"/>
<feature type="compositionally biased region" description="Basic and acidic residues" evidence="2">
    <location>
        <begin position="233"/>
        <end position="280"/>
    </location>
</feature>
<feature type="region of interest" description="Disordered" evidence="2">
    <location>
        <begin position="179"/>
        <end position="281"/>
    </location>
</feature>
<dbReference type="Proteomes" id="UP001633002">
    <property type="component" value="Unassembled WGS sequence"/>
</dbReference>
<dbReference type="EMBL" id="JBJQOH010000008">
    <property type="protein sequence ID" value="KAL3675570.1"/>
    <property type="molecule type" value="Genomic_DNA"/>
</dbReference>
<dbReference type="AlphaFoldDB" id="A0ABD3G8V4"/>
<protein>
    <recommendedName>
        <fullName evidence="3">Tubby C-terminal domain-containing protein</fullName>
    </recommendedName>
</protein>
<dbReference type="Gene3D" id="3.20.90.10">
    <property type="entry name" value="Tubby Protein, Chain A"/>
    <property type="match status" value="1"/>
</dbReference>
<dbReference type="PRINTS" id="PR01573">
    <property type="entry name" value="SUPERTUBBY"/>
</dbReference>
<dbReference type="InterPro" id="IPR000007">
    <property type="entry name" value="Tubby_C"/>
</dbReference>
<dbReference type="SUPFAM" id="SSF54518">
    <property type="entry name" value="Tubby C-terminal domain-like"/>
    <property type="match status" value="1"/>
</dbReference>
<evidence type="ECO:0000313" key="4">
    <source>
        <dbReference type="EMBL" id="KAL3675570.1"/>
    </source>
</evidence>
<dbReference type="PANTHER" id="PTHR16517">
    <property type="entry name" value="TUBBY-RELATED"/>
    <property type="match status" value="1"/>
</dbReference>